<dbReference type="InterPro" id="IPR036876">
    <property type="entry name" value="UVR_dom_sf"/>
</dbReference>
<feature type="domain" description="UvrC family homology region profile" evidence="9">
    <location>
        <begin position="250"/>
        <end position="475"/>
    </location>
</feature>
<protein>
    <submittedName>
        <fullName evidence="10">UvrABC system protein C</fullName>
    </submittedName>
</protein>
<proteinExistence type="inferred from homology"/>
<dbReference type="InterPro" id="IPR047296">
    <property type="entry name" value="GIY-YIG_UvrC_Cho"/>
</dbReference>
<dbReference type="PROSITE" id="PS50165">
    <property type="entry name" value="UVRC"/>
    <property type="match status" value="1"/>
</dbReference>
<dbReference type="Gene3D" id="3.30.420.340">
    <property type="entry name" value="UvrC, RNAse H endonuclease domain"/>
    <property type="match status" value="1"/>
</dbReference>
<evidence type="ECO:0000256" key="2">
    <source>
        <dbReference type="ARBA" id="ARBA00022763"/>
    </source>
</evidence>
<dbReference type="InterPro" id="IPR010994">
    <property type="entry name" value="RuvA_2-like"/>
</dbReference>
<dbReference type="HAMAP" id="MF_00203">
    <property type="entry name" value="UvrC"/>
    <property type="match status" value="1"/>
</dbReference>
<evidence type="ECO:0000256" key="5">
    <source>
        <dbReference type="ARBA" id="ARBA00023204"/>
    </source>
</evidence>
<evidence type="ECO:0000259" key="9">
    <source>
        <dbReference type="PROSITE" id="PS50165"/>
    </source>
</evidence>
<dbReference type="GO" id="GO:0009432">
    <property type="term" value="P:SOS response"/>
    <property type="evidence" value="ECO:0007669"/>
    <property type="project" value="UniProtKB-KW"/>
</dbReference>
<dbReference type="SMART" id="SM00465">
    <property type="entry name" value="GIYc"/>
    <property type="match status" value="1"/>
</dbReference>
<dbReference type="AlphaFoldDB" id="A0A644TMH4"/>
<keyword evidence="4" id="KW-0267">Excision nuclease</keyword>
<dbReference type="FunFam" id="3.30.420.340:FF:000001">
    <property type="entry name" value="UvrABC system protein C"/>
    <property type="match status" value="1"/>
</dbReference>
<dbReference type="CDD" id="cd10434">
    <property type="entry name" value="GIY-YIG_UvrC_Cho"/>
    <property type="match status" value="1"/>
</dbReference>
<dbReference type="SUPFAM" id="SSF82771">
    <property type="entry name" value="GIY-YIG endonuclease"/>
    <property type="match status" value="1"/>
</dbReference>
<dbReference type="Pfam" id="PF01541">
    <property type="entry name" value="GIY-YIG"/>
    <property type="match status" value="1"/>
</dbReference>
<sequence>MTREVEEKLALLPDRPGVYLMKDEGGRIIYVGKAINLKNRVRSYFQSSRNHSPKVKAMVIKISNLEYIITKTEMEALILECNLIKKHRPKYNISLRDDKTYPYIKVTNEAYPRVYATRKVQKDGARYFGPYTSAGAVHETLRLLKKLFPLRNCRHLDAKRPCLEHHIKRCLAPCTGNVDAEVYAAMIKAVCLFLEGRSDDVIRNLRHQMADAAENLEFEVAAKVRDQLAAVEKVIEKQNIVTGSGDQDALGLARTAMGTCVQVFFIRSGKMVGRDHFLMGGSEDEADSDILAAFIKQYYSRATFIPREILLPLDVSDQELLAGWLTELKGGKVFVETPKRGTKKDVVNMAVGNAVIVLEEQAAKIKARNEQTEGAAADLGRYLGMDKTPDRMECFDISHIQGAETVASMVVFEGGAPKKEDYRRYKLRTVEGKPDDFRSMQEVVERRYRHLTEPLPDLIIIDGGKGQLNAALAVIRGVGLADVNVVGLAKEFEHLFQEGESDPLILPRHSQALYLVQRIRDEAHRFAITYHRKLRSKRNMVSVLDHVSGIGPKRRKALWDAFGSLTKIKEASVEELAAAPGMTTPAAQAVYDFFREKV</sequence>
<dbReference type="PROSITE" id="PS50151">
    <property type="entry name" value="UVR"/>
    <property type="match status" value="1"/>
</dbReference>
<dbReference type="InterPro" id="IPR050066">
    <property type="entry name" value="UvrABC_protein_C"/>
</dbReference>
<dbReference type="PROSITE" id="PS50164">
    <property type="entry name" value="GIY_YIG"/>
    <property type="match status" value="1"/>
</dbReference>
<keyword evidence="2" id="KW-0227">DNA damage</keyword>
<dbReference type="InterPro" id="IPR001943">
    <property type="entry name" value="UVR_dom"/>
</dbReference>
<evidence type="ECO:0000259" key="7">
    <source>
        <dbReference type="PROSITE" id="PS50151"/>
    </source>
</evidence>
<dbReference type="Gene3D" id="3.40.1440.10">
    <property type="entry name" value="GIY-YIG endonuclease"/>
    <property type="match status" value="1"/>
</dbReference>
<dbReference type="Pfam" id="PF14520">
    <property type="entry name" value="HHH_5"/>
    <property type="match status" value="1"/>
</dbReference>
<keyword evidence="6" id="KW-0742">SOS response</keyword>
<evidence type="ECO:0000313" key="10">
    <source>
        <dbReference type="EMBL" id="MPL67859.1"/>
    </source>
</evidence>
<evidence type="ECO:0000256" key="3">
    <source>
        <dbReference type="ARBA" id="ARBA00022769"/>
    </source>
</evidence>
<dbReference type="PANTHER" id="PTHR30562:SF1">
    <property type="entry name" value="UVRABC SYSTEM PROTEIN C"/>
    <property type="match status" value="1"/>
</dbReference>
<dbReference type="Pfam" id="PF02151">
    <property type="entry name" value="UVR"/>
    <property type="match status" value="1"/>
</dbReference>
<evidence type="ECO:0000256" key="6">
    <source>
        <dbReference type="ARBA" id="ARBA00023236"/>
    </source>
</evidence>
<dbReference type="GO" id="GO:0006289">
    <property type="term" value="P:nucleotide-excision repair"/>
    <property type="evidence" value="ECO:0007669"/>
    <property type="project" value="InterPro"/>
</dbReference>
<feature type="domain" description="GIY-YIG" evidence="8">
    <location>
        <begin position="14"/>
        <end position="93"/>
    </location>
</feature>
<dbReference type="Gene3D" id="4.10.860.10">
    <property type="entry name" value="UVR domain"/>
    <property type="match status" value="1"/>
</dbReference>
<dbReference type="GO" id="GO:0009380">
    <property type="term" value="C:excinuclease repair complex"/>
    <property type="evidence" value="ECO:0007669"/>
    <property type="project" value="InterPro"/>
</dbReference>
<keyword evidence="5" id="KW-0234">DNA repair</keyword>
<dbReference type="SUPFAM" id="SSF47781">
    <property type="entry name" value="RuvA domain 2-like"/>
    <property type="match status" value="1"/>
</dbReference>
<dbReference type="PANTHER" id="PTHR30562">
    <property type="entry name" value="UVRC/OXIDOREDUCTASE"/>
    <property type="match status" value="1"/>
</dbReference>
<dbReference type="NCBIfam" id="TIGR00194">
    <property type="entry name" value="uvrC"/>
    <property type="match status" value="1"/>
</dbReference>
<dbReference type="InterPro" id="IPR004791">
    <property type="entry name" value="UvrC"/>
</dbReference>
<dbReference type="Pfam" id="PF22920">
    <property type="entry name" value="UvrC_RNaseH"/>
    <property type="match status" value="1"/>
</dbReference>
<keyword evidence="1" id="KW-0963">Cytoplasm</keyword>
<evidence type="ECO:0000259" key="8">
    <source>
        <dbReference type="PROSITE" id="PS50164"/>
    </source>
</evidence>
<dbReference type="GO" id="GO:0009381">
    <property type="term" value="F:excinuclease ABC activity"/>
    <property type="evidence" value="ECO:0007669"/>
    <property type="project" value="InterPro"/>
</dbReference>
<evidence type="ECO:0000256" key="4">
    <source>
        <dbReference type="ARBA" id="ARBA00022881"/>
    </source>
</evidence>
<dbReference type="InterPro" id="IPR000305">
    <property type="entry name" value="GIY-YIG_endonuc"/>
</dbReference>
<dbReference type="Pfam" id="PF08459">
    <property type="entry name" value="UvrC_RNaseH_dom"/>
    <property type="match status" value="1"/>
</dbReference>
<dbReference type="InterPro" id="IPR035901">
    <property type="entry name" value="GIY-YIG_endonuc_sf"/>
</dbReference>
<dbReference type="Gene3D" id="1.10.150.20">
    <property type="entry name" value="5' to 3' exonuclease, C-terminal subdomain"/>
    <property type="match status" value="1"/>
</dbReference>
<comment type="caution">
    <text evidence="10">The sequence shown here is derived from an EMBL/GenBank/DDBJ whole genome shotgun (WGS) entry which is preliminary data.</text>
</comment>
<dbReference type="FunFam" id="3.40.1440.10:FF:000001">
    <property type="entry name" value="UvrABC system protein C"/>
    <property type="match status" value="1"/>
</dbReference>
<dbReference type="EMBL" id="VSSQ01000039">
    <property type="protein sequence ID" value="MPL67859.1"/>
    <property type="molecule type" value="Genomic_DNA"/>
</dbReference>
<dbReference type="InterPro" id="IPR038476">
    <property type="entry name" value="UvrC_RNase_H_dom_sf"/>
</dbReference>
<gene>
    <name evidence="10" type="primary">uvrC_7</name>
    <name evidence="10" type="ORF">SDC9_13562</name>
</gene>
<accession>A0A644TMH4</accession>
<reference evidence="10" key="1">
    <citation type="submission" date="2019-08" db="EMBL/GenBank/DDBJ databases">
        <authorList>
            <person name="Kucharzyk K."/>
            <person name="Murdoch R.W."/>
            <person name="Higgins S."/>
            <person name="Loffler F."/>
        </authorList>
    </citation>
    <scope>NUCLEOTIDE SEQUENCE</scope>
</reference>
<name>A0A644TMH4_9ZZZZ</name>
<keyword evidence="3" id="KW-0228">DNA excision</keyword>
<dbReference type="InterPro" id="IPR001162">
    <property type="entry name" value="UvrC_RNase_H_dom"/>
</dbReference>
<evidence type="ECO:0000256" key="1">
    <source>
        <dbReference type="ARBA" id="ARBA00022490"/>
    </source>
</evidence>
<feature type="domain" description="UVR" evidence="7">
    <location>
        <begin position="199"/>
        <end position="234"/>
    </location>
</feature>
<organism evidence="10">
    <name type="scientific">bioreactor metagenome</name>
    <dbReference type="NCBI Taxonomy" id="1076179"/>
    <lineage>
        <taxon>unclassified sequences</taxon>
        <taxon>metagenomes</taxon>
        <taxon>ecological metagenomes</taxon>
    </lineage>
</organism>
<dbReference type="SUPFAM" id="SSF46600">
    <property type="entry name" value="C-terminal UvrC-binding domain of UvrB"/>
    <property type="match status" value="1"/>
</dbReference>